<evidence type="ECO:0000256" key="7">
    <source>
        <dbReference type="ARBA" id="ARBA00022795"/>
    </source>
</evidence>
<organism evidence="12 13">
    <name type="scientific">Rhodospirillum rubrum (strain ATCC 11170 / ATH 1.1.1 / DSM 467 / LMG 4362 / NCIMB 8255 / S1)</name>
    <dbReference type="NCBI Taxonomy" id="269796"/>
    <lineage>
        <taxon>Bacteria</taxon>
        <taxon>Pseudomonadati</taxon>
        <taxon>Pseudomonadota</taxon>
        <taxon>Alphaproteobacteria</taxon>
        <taxon>Rhodospirillales</taxon>
        <taxon>Rhodospirillaceae</taxon>
        <taxon>Rhodospirillum</taxon>
    </lineage>
</organism>
<protein>
    <recommendedName>
        <fullName evidence="3">Flagellar FliJ protein</fullName>
    </recommendedName>
</protein>
<keyword evidence="6" id="KW-0145">Chemotaxis</keyword>
<dbReference type="InterPro" id="IPR053716">
    <property type="entry name" value="Flag_assembly_chemotaxis_eff"/>
</dbReference>
<dbReference type="RefSeq" id="WP_011388285.1">
    <property type="nucleotide sequence ID" value="NC_007643.1"/>
</dbReference>
<name>Q2RX14_RHORT</name>
<keyword evidence="7" id="KW-1005">Bacterial flagellum biogenesis</keyword>
<dbReference type="AlphaFoldDB" id="Q2RX14"/>
<keyword evidence="5" id="KW-1003">Cell membrane</keyword>
<evidence type="ECO:0000256" key="2">
    <source>
        <dbReference type="ARBA" id="ARBA00010004"/>
    </source>
</evidence>
<comment type="similarity">
    <text evidence="2">Belongs to the FliJ family.</text>
</comment>
<evidence type="ECO:0000256" key="5">
    <source>
        <dbReference type="ARBA" id="ARBA00022475"/>
    </source>
</evidence>
<sequence>MAKSLQTLIRLRKFEVDECRRALGELFAAEAELEARVAALEAERSREEAFARDPGVMIPGIGFTLGNFVAHYLARKAALAEQKRLLDLAIEEAREALAEAFRVVKTLEITRDQRDAREREERDRRDQAALDEIGLTLYRRRKAEDRRSEE</sequence>
<evidence type="ECO:0000256" key="9">
    <source>
        <dbReference type="ARBA" id="ARBA00023136"/>
    </source>
</evidence>
<dbReference type="eggNOG" id="ENOG5030PCB">
    <property type="taxonomic scope" value="Bacteria"/>
</dbReference>
<keyword evidence="13" id="KW-1185">Reference proteome</keyword>
<accession>Q2RX14</accession>
<dbReference type="Gene3D" id="1.10.287.1700">
    <property type="match status" value="1"/>
</dbReference>
<proteinExistence type="inferred from homology"/>
<evidence type="ECO:0000256" key="1">
    <source>
        <dbReference type="ARBA" id="ARBA00004413"/>
    </source>
</evidence>
<dbReference type="KEGG" id="rru:Rru_A0527"/>
<dbReference type="InterPro" id="IPR012823">
    <property type="entry name" value="Flagell_FliJ"/>
</dbReference>
<keyword evidence="8" id="KW-0653">Protein transport</keyword>
<dbReference type="HOGENOM" id="CLU_148738_0_0_5"/>
<evidence type="ECO:0000256" key="10">
    <source>
        <dbReference type="ARBA" id="ARBA00023225"/>
    </source>
</evidence>
<dbReference type="PATRIC" id="fig|269796.9.peg.581"/>
<dbReference type="GO" id="GO:0071973">
    <property type="term" value="P:bacterial-type flagellum-dependent cell motility"/>
    <property type="evidence" value="ECO:0007669"/>
    <property type="project" value="InterPro"/>
</dbReference>
<dbReference type="STRING" id="269796.Rru_A0527"/>
<dbReference type="Proteomes" id="UP000001929">
    <property type="component" value="Chromosome"/>
</dbReference>
<keyword evidence="10" id="KW-1006">Bacterial flagellum protein export</keyword>
<evidence type="ECO:0000256" key="3">
    <source>
        <dbReference type="ARBA" id="ARBA00020392"/>
    </source>
</evidence>
<dbReference type="GO" id="GO:0009288">
    <property type="term" value="C:bacterial-type flagellum"/>
    <property type="evidence" value="ECO:0007669"/>
    <property type="project" value="InterPro"/>
</dbReference>
<comment type="subcellular location">
    <subcellularLocation>
        <location evidence="1">Cell membrane</location>
        <topology evidence="1">Peripheral membrane protein</topology>
        <orientation evidence="1">Cytoplasmic side</orientation>
    </subcellularLocation>
</comment>
<dbReference type="GO" id="GO:0006935">
    <property type="term" value="P:chemotaxis"/>
    <property type="evidence" value="ECO:0007669"/>
    <property type="project" value="UniProtKB-KW"/>
</dbReference>
<evidence type="ECO:0000256" key="4">
    <source>
        <dbReference type="ARBA" id="ARBA00022448"/>
    </source>
</evidence>
<evidence type="ECO:0000256" key="8">
    <source>
        <dbReference type="ARBA" id="ARBA00022927"/>
    </source>
</evidence>
<dbReference type="GO" id="GO:0044781">
    <property type="term" value="P:bacterial-type flagellum organization"/>
    <property type="evidence" value="ECO:0007669"/>
    <property type="project" value="UniProtKB-KW"/>
</dbReference>
<dbReference type="GO" id="GO:0015031">
    <property type="term" value="P:protein transport"/>
    <property type="evidence" value="ECO:0007669"/>
    <property type="project" value="UniProtKB-KW"/>
</dbReference>
<evidence type="ECO:0000313" key="13">
    <source>
        <dbReference type="Proteomes" id="UP000001929"/>
    </source>
</evidence>
<gene>
    <name evidence="12" type="ordered locus">Rru_A0527</name>
</gene>
<keyword evidence="4" id="KW-0813">Transport</keyword>
<evidence type="ECO:0000256" key="6">
    <source>
        <dbReference type="ARBA" id="ARBA00022500"/>
    </source>
</evidence>
<dbReference type="GO" id="GO:0005886">
    <property type="term" value="C:plasma membrane"/>
    <property type="evidence" value="ECO:0007669"/>
    <property type="project" value="UniProtKB-SubCell"/>
</dbReference>
<keyword evidence="9" id="KW-0472">Membrane</keyword>
<dbReference type="EMBL" id="CP000230">
    <property type="protein sequence ID" value="ABC21331.1"/>
    <property type="molecule type" value="Genomic_DNA"/>
</dbReference>
<evidence type="ECO:0000256" key="11">
    <source>
        <dbReference type="SAM" id="Coils"/>
    </source>
</evidence>
<feature type="coiled-coil region" evidence="11">
    <location>
        <begin position="76"/>
        <end position="110"/>
    </location>
</feature>
<reference evidence="12 13" key="1">
    <citation type="journal article" date="2011" name="Stand. Genomic Sci.">
        <title>Complete genome sequence of Rhodospirillum rubrum type strain (S1).</title>
        <authorList>
            <person name="Munk A.C."/>
            <person name="Copeland A."/>
            <person name="Lucas S."/>
            <person name="Lapidus A."/>
            <person name="Del Rio T.G."/>
            <person name="Barry K."/>
            <person name="Detter J.C."/>
            <person name="Hammon N."/>
            <person name="Israni S."/>
            <person name="Pitluck S."/>
            <person name="Brettin T."/>
            <person name="Bruce D."/>
            <person name="Han C."/>
            <person name="Tapia R."/>
            <person name="Gilna P."/>
            <person name="Schmutz J."/>
            <person name="Larimer F."/>
            <person name="Land M."/>
            <person name="Kyrpides N.C."/>
            <person name="Mavromatis K."/>
            <person name="Richardson P."/>
            <person name="Rohde M."/>
            <person name="Goker M."/>
            <person name="Klenk H.P."/>
            <person name="Zhang Y."/>
            <person name="Roberts G.P."/>
            <person name="Reslewic S."/>
            <person name="Schwartz D.C."/>
        </authorList>
    </citation>
    <scope>NUCLEOTIDE SEQUENCE [LARGE SCALE GENOMIC DNA]</scope>
    <source>
        <strain evidence="13">ATCC 11170 / ATH 1.1.1 / DSM 467 / LMG 4362 / NCIMB 8255 / S1</strain>
    </source>
</reference>
<dbReference type="NCBIfam" id="TIGR02473">
    <property type="entry name" value="flagell_FliJ"/>
    <property type="match status" value="1"/>
</dbReference>
<dbReference type="Pfam" id="PF02050">
    <property type="entry name" value="FliJ"/>
    <property type="match status" value="1"/>
</dbReference>
<keyword evidence="11" id="KW-0175">Coiled coil</keyword>
<dbReference type="EnsemblBacteria" id="ABC21331">
    <property type="protein sequence ID" value="ABC21331"/>
    <property type="gene ID" value="Rru_A0527"/>
</dbReference>
<evidence type="ECO:0000313" key="12">
    <source>
        <dbReference type="EMBL" id="ABC21331.1"/>
    </source>
</evidence>